<evidence type="ECO:0000313" key="3">
    <source>
        <dbReference type="Proteomes" id="UP001589792"/>
    </source>
</evidence>
<dbReference type="InterPro" id="IPR020825">
    <property type="entry name" value="Phe-tRNA_synthase-like_B3/B4"/>
</dbReference>
<evidence type="ECO:0000313" key="2">
    <source>
        <dbReference type="EMBL" id="MFC0225978.1"/>
    </source>
</evidence>
<accession>A0ABV6EAD4</accession>
<dbReference type="EMBL" id="JBHLXG010000004">
    <property type="protein sequence ID" value="MFC0225978.1"/>
    <property type="molecule type" value="Genomic_DNA"/>
</dbReference>
<dbReference type="InterPro" id="IPR005146">
    <property type="entry name" value="B3/B4_tRNA-bd"/>
</dbReference>
<dbReference type="PANTHER" id="PTHR39209">
    <property type="match status" value="1"/>
</dbReference>
<organism evidence="2 3">
    <name type="scientific">Serratia aquatilis</name>
    <dbReference type="NCBI Taxonomy" id="1737515"/>
    <lineage>
        <taxon>Bacteria</taxon>
        <taxon>Pseudomonadati</taxon>
        <taxon>Pseudomonadota</taxon>
        <taxon>Gammaproteobacteria</taxon>
        <taxon>Enterobacterales</taxon>
        <taxon>Yersiniaceae</taxon>
        <taxon>Serratia</taxon>
    </lineage>
</organism>
<dbReference type="SMART" id="SM00873">
    <property type="entry name" value="B3_4"/>
    <property type="match status" value="1"/>
</dbReference>
<sequence>MNFSYASPLRADFPSLVSCCLLVEGIDQRVNVSQTVADFSSRASARLTAGSESDLPEIQAWRRAFVQMGLKPTQYRCAAESLLRRLRKEGALPAIFPLIDLCNALSVAFAIPIAVFDRQKIAGDLQVRYAQGNEIYQTFSGSTESPLHGEVIFVDASGQAHARRWTHRQSGYSAISAHTTQALIVVEAMHSTAATDVAALIATLTEQILGCVP</sequence>
<dbReference type="PANTHER" id="PTHR39209:SF2">
    <property type="entry name" value="CYTOPLASMIC PROTEIN"/>
    <property type="match status" value="1"/>
</dbReference>
<reference evidence="2 3" key="1">
    <citation type="submission" date="2024-09" db="EMBL/GenBank/DDBJ databases">
        <authorList>
            <person name="Sun Q."/>
            <person name="Mori K."/>
        </authorList>
    </citation>
    <scope>NUCLEOTIDE SEQUENCE [LARGE SCALE GENOMIC DNA]</scope>
    <source>
        <strain evidence="2 3">CCM 8626</strain>
    </source>
</reference>
<dbReference type="Gene3D" id="3.50.40.10">
    <property type="entry name" value="Phenylalanyl-trna Synthetase, Chain B, domain 3"/>
    <property type="match status" value="1"/>
</dbReference>
<dbReference type="Proteomes" id="UP001589792">
    <property type="component" value="Unassembled WGS sequence"/>
</dbReference>
<feature type="domain" description="B3/B4 tRNA-binding" evidence="1">
    <location>
        <begin position="59"/>
        <end position="210"/>
    </location>
</feature>
<gene>
    <name evidence="2" type="ORF">ACFFJ3_05590</name>
</gene>
<dbReference type="SUPFAM" id="SSF56037">
    <property type="entry name" value="PheT/TilS domain"/>
    <property type="match status" value="1"/>
</dbReference>
<protein>
    <submittedName>
        <fullName evidence="2">B3/4 domain-containing protein</fullName>
    </submittedName>
</protein>
<proteinExistence type="predicted"/>
<comment type="caution">
    <text evidence="2">The sequence shown here is derived from an EMBL/GenBank/DDBJ whole genome shotgun (WGS) entry which is preliminary data.</text>
</comment>
<dbReference type="RefSeq" id="WP_380673685.1">
    <property type="nucleotide sequence ID" value="NZ_CP173186.1"/>
</dbReference>
<name>A0ABV6EAD4_9GAMM</name>
<evidence type="ECO:0000259" key="1">
    <source>
        <dbReference type="SMART" id="SM00873"/>
    </source>
</evidence>
<dbReference type="Pfam" id="PF03483">
    <property type="entry name" value="B3_4"/>
    <property type="match status" value="1"/>
</dbReference>
<keyword evidence="3" id="KW-1185">Reference proteome</keyword>